<evidence type="ECO:0000256" key="3">
    <source>
        <dbReference type="ARBA" id="ARBA00022771"/>
    </source>
</evidence>
<feature type="domain" description="C2H2-type" evidence="6">
    <location>
        <begin position="231"/>
        <end position="259"/>
    </location>
</feature>
<keyword evidence="1" id="KW-0479">Metal-binding</keyword>
<keyword evidence="8" id="KW-1185">Reference proteome</keyword>
<dbReference type="Proteomes" id="UP000783686">
    <property type="component" value="Unassembled WGS sequence"/>
</dbReference>
<accession>A0A811K2H6</accession>
<protein>
    <recommendedName>
        <fullName evidence="6">C2H2-type domain-containing protein</fullName>
    </recommendedName>
</protein>
<dbReference type="SUPFAM" id="SSF57667">
    <property type="entry name" value="beta-beta-alpha zinc fingers"/>
    <property type="match status" value="2"/>
</dbReference>
<dbReference type="EMBL" id="CAJFCW020000002">
    <property type="protein sequence ID" value="CAG9090549.1"/>
    <property type="molecule type" value="Genomic_DNA"/>
</dbReference>
<dbReference type="Gene3D" id="3.30.160.60">
    <property type="entry name" value="Classic Zinc Finger"/>
    <property type="match status" value="4"/>
</dbReference>
<dbReference type="PANTHER" id="PTHR24379">
    <property type="entry name" value="KRAB AND ZINC FINGER DOMAIN-CONTAINING"/>
    <property type="match status" value="1"/>
</dbReference>
<comment type="caution">
    <text evidence="7">The sequence shown here is derived from an EMBL/GenBank/DDBJ whole genome shotgun (WGS) entry which is preliminary data.</text>
</comment>
<dbReference type="PROSITE" id="PS00028">
    <property type="entry name" value="ZINC_FINGER_C2H2_1"/>
    <property type="match status" value="6"/>
</dbReference>
<evidence type="ECO:0000256" key="4">
    <source>
        <dbReference type="ARBA" id="ARBA00022833"/>
    </source>
</evidence>
<evidence type="ECO:0000313" key="7">
    <source>
        <dbReference type="EMBL" id="CAD5210015.1"/>
    </source>
</evidence>
<gene>
    <name evidence="7" type="ORF">BOKJ2_LOCUS2976</name>
</gene>
<dbReference type="FunFam" id="3.30.160.60:FF:002343">
    <property type="entry name" value="Zinc finger protein 33A"/>
    <property type="match status" value="1"/>
</dbReference>
<organism evidence="7 8">
    <name type="scientific">Bursaphelenchus okinawaensis</name>
    <dbReference type="NCBI Taxonomy" id="465554"/>
    <lineage>
        <taxon>Eukaryota</taxon>
        <taxon>Metazoa</taxon>
        <taxon>Ecdysozoa</taxon>
        <taxon>Nematoda</taxon>
        <taxon>Chromadorea</taxon>
        <taxon>Rhabditida</taxon>
        <taxon>Tylenchina</taxon>
        <taxon>Tylenchomorpha</taxon>
        <taxon>Aphelenchoidea</taxon>
        <taxon>Aphelenchoididae</taxon>
        <taxon>Bursaphelenchus</taxon>
    </lineage>
</organism>
<evidence type="ECO:0000259" key="6">
    <source>
        <dbReference type="PROSITE" id="PS50157"/>
    </source>
</evidence>
<dbReference type="Proteomes" id="UP000614601">
    <property type="component" value="Unassembled WGS sequence"/>
</dbReference>
<evidence type="ECO:0000256" key="2">
    <source>
        <dbReference type="ARBA" id="ARBA00022737"/>
    </source>
</evidence>
<keyword evidence="4" id="KW-0862">Zinc</keyword>
<evidence type="ECO:0000256" key="5">
    <source>
        <dbReference type="PROSITE-ProRule" id="PRU00042"/>
    </source>
</evidence>
<reference evidence="7" key="1">
    <citation type="submission" date="2020-09" db="EMBL/GenBank/DDBJ databases">
        <authorList>
            <person name="Kikuchi T."/>
        </authorList>
    </citation>
    <scope>NUCLEOTIDE SEQUENCE</scope>
    <source>
        <strain evidence="7">SH1</strain>
    </source>
</reference>
<evidence type="ECO:0000256" key="1">
    <source>
        <dbReference type="ARBA" id="ARBA00022723"/>
    </source>
</evidence>
<dbReference type="InterPro" id="IPR013087">
    <property type="entry name" value="Znf_C2H2_type"/>
</dbReference>
<dbReference type="Pfam" id="PF13912">
    <property type="entry name" value="zf-C2H2_6"/>
    <property type="match status" value="1"/>
</dbReference>
<dbReference type="InterPro" id="IPR036236">
    <property type="entry name" value="Znf_C2H2_sf"/>
</dbReference>
<feature type="domain" description="C2H2-type" evidence="6">
    <location>
        <begin position="291"/>
        <end position="313"/>
    </location>
</feature>
<keyword evidence="2" id="KW-0677">Repeat</keyword>
<feature type="domain" description="C2H2-type" evidence="6">
    <location>
        <begin position="202"/>
        <end position="230"/>
    </location>
</feature>
<name>A0A811K2H6_9BILA</name>
<dbReference type="EMBL" id="CAJFDH010000002">
    <property type="protein sequence ID" value="CAD5210015.1"/>
    <property type="molecule type" value="Genomic_DNA"/>
</dbReference>
<dbReference type="OrthoDB" id="8114442at2759"/>
<dbReference type="Pfam" id="PF00096">
    <property type="entry name" value="zf-C2H2"/>
    <property type="match status" value="3"/>
</dbReference>
<dbReference type="SMART" id="SM00355">
    <property type="entry name" value="ZnF_C2H2"/>
    <property type="match status" value="7"/>
</dbReference>
<dbReference type="PROSITE" id="PS50157">
    <property type="entry name" value="ZINC_FINGER_C2H2_2"/>
    <property type="match status" value="5"/>
</dbReference>
<proteinExistence type="predicted"/>
<sequence>MKRNQKPYKNGNCPDHQERQRYVDDVIHNTLARPSQTENRTLFQLKSDPSYNVTTRKEDNVKTYEELQKVPKDVKKEAGVKESRKTAVIEDDDDFNYEEVIKSVVVPKKVPVFQVKPVDIANRKKNQRFRTKKYICDVCDHAFTLKQNVQSHINAYHMSNKKRRGFLRFECLDCHELFNKFLNAKKHYLIVHRQKVKQKKLNECSECGKIYPSGTLLREHIVTKHLCQKPYECQHCGTSFGRKGGLRRHIQMVHENHTYHCPYEDCDHPGYKCSKALAAHIRSVHTKESPYVCNLCGKAFVRHNDLKAHEATHGVGGFGCDYCEKRFSRRKEVERHAQRIHGY</sequence>
<evidence type="ECO:0000313" key="8">
    <source>
        <dbReference type="Proteomes" id="UP000614601"/>
    </source>
</evidence>
<dbReference type="PANTHER" id="PTHR24379:SF121">
    <property type="entry name" value="C2H2-TYPE DOMAIN-CONTAINING PROTEIN"/>
    <property type="match status" value="1"/>
</dbReference>
<dbReference type="AlphaFoldDB" id="A0A811K2H6"/>
<feature type="domain" description="C2H2-type" evidence="6">
    <location>
        <begin position="134"/>
        <end position="162"/>
    </location>
</feature>
<dbReference type="FunFam" id="3.30.160.60:FF:000110">
    <property type="entry name" value="Zinc finger protein-like"/>
    <property type="match status" value="1"/>
</dbReference>
<dbReference type="GO" id="GO:0008270">
    <property type="term" value="F:zinc ion binding"/>
    <property type="evidence" value="ECO:0007669"/>
    <property type="project" value="UniProtKB-KW"/>
</dbReference>
<feature type="domain" description="C2H2-type" evidence="6">
    <location>
        <begin position="318"/>
        <end position="343"/>
    </location>
</feature>
<keyword evidence="3 5" id="KW-0863">Zinc-finger</keyword>